<organism evidence="1 2">
    <name type="scientific">Sphaeramia orbicularis</name>
    <name type="common">orbiculate cardinalfish</name>
    <dbReference type="NCBI Taxonomy" id="375764"/>
    <lineage>
        <taxon>Eukaryota</taxon>
        <taxon>Metazoa</taxon>
        <taxon>Chordata</taxon>
        <taxon>Craniata</taxon>
        <taxon>Vertebrata</taxon>
        <taxon>Euteleostomi</taxon>
        <taxon>Actinopterygii</taxon>
        <taxon>Neopterygii</taxon>
        <taxon>Teleostei</taxon>
        <taxon>Neoteleostei</taxon>
        <taxon>Acanthomorphata</taxon>
        <taxon>Gobiaria</taxon>
        <taxon>Kurtiformes</taxon>
        <taxon>Apogonoidei</taxon>
        <taxon>Apogonidae</taxon>
        <taxon>Apogoninae</taxon>
        <taxon>Sphaeramia</taxon>
    </lineage>
</organism>
<reference evidence="1" key="1">
    <citation type="submission" date="2019-06" db="EMBL/GenBank/DDBJ databases">
        <authorList>
            <consortium name="Wellcome Sanger Institute Data Sharing"/>
        </authorList>
    </citation>
    <scope>NUCLEOTIDE SEQUENCE [LARGE SCALE GENOMIC DNA]</scope>
</reference>
<accession>A0A673B760</accession>
<dbReference type="InParanoid" id="A0A673B760"/>
<dbReference type="AlphaFoldDB" id="A0A673B760"/>
<keyword evidence="2" id="KW-1185">Reference proteome</keyword>
<evidence type="ECO:0000313" key="2">
    <source>
        <dbReference type="Proteomes" id="UP000472271"/>
    </source>
</evidence>
<sequence>MRKRKTRSATFYFVAAVFLACYLAETAECYRRRKPLRLDVRKEADSTEPEGLREGEILFGKSLKGPESQLMDGTNQPSSNASVEDEAGYQSLQCGADQMHFKVVGSGNQDFAVDQLNGPSLPLPLVPPRCGYNMRRLPYYLHLSIPYIGCHILKKGGHYMLPLTWRGIPIVLSCQLPPYAGPFPNWPHTHPKPHYPPFHGPPHPWHPLAGQTPTSQPTTAPQDPGVWPVDPWPMPQMPPHYPFPWYHGHHHHHHPYYNYPYYHSHPHHHHPYWPHVQVPTPDSPPMTTMMPHVPIHYPPHGHSQRREYPDHLKS</sequence>
<protein>
    <submittedName>
        <fullName evidence="1">Uncharacterized protein</fullName>
    </submittedName>
</protein>
<dbReference type="Ensembl" id="ENSSORT00005038142.1">
    <property type="protein sequence ID" value="ENSSORP00005037169.1"/>
    <property type="gene ID" value="ENSSORG00005017464.1"/>
</dbReference>
<evidence type="ECO:0000313" key="1">
    <source>
        <dbReference type="Ensembl" id="ENSSORP00005037169.1"/>
    </source>
</evidence>
<reference evidence="1" key="2">
    <citation type="submission" date="2025-08" db="UniProtKB">
        <authorList>
            <consortium name="Ensembl"/>
        </authorList>
    </citation>
    <scope>IDENTIFICATION</scope>
</reference>
<proteinExistence type="predicted"/>
<name>A0A673B760_9TELE</name>
<dbReference type="Proteomes" id="UP000472271">
    <property type="component" value="Chromosome 17"/>
</dbReference>
<reference evidence="1" key="3">
    <citation type="submission" date="2025-09" db="UniProtKB">
        <authorList>
            <consortium name="Ensembl"/>
        </authorList>
    </citation>
    <scope>IDENTIFICATION</scope>
</reference>
<dbReference type="PROSITE" id="PS51257">
    <property type="entry name" value="PROKAR_LIPOPROTEIN"/>
    <property type="match status" value="1"/>
</dbReference>